<reference evidence="1 2" key="1">
    <citation type="submission" date="2023-08" db="EMBL/GenBank/DDBJ databases">
        <authorList>
            <person name="Park J.-S."/>
        </authorList>
    </citation>
    <scope>NUCLEOTIDE SEQUENCE [LARGE SCALE GENOMIC DNA]</scope>
    <source>
        <strain evidence="1 2">2205SS18-9</strain>
    </source>
</reference>
<evidence type="ECO:0000313" key="1">
    <source>
        <dbReference type="EMBL" id="MDP5276352.1"/>
    </source>
</evidence>
<proteinExistence type="predicted"/>
<gene>
    <name evidence="1" type="ORF">Q5Y73_19860</name>
</gene>
<keyword evidence="2" id="KW-1185">Reference proteome</keyword>
<dbReference type="Gene3D" id="2.60.40.3830">
    <property type="match status" value="1"/>
</dbReference>
<sequence length="151" mass="17394">MTKLTLKTIILIVAISLTGCSIDTETEKNKSKDVVDWQVRNEYVKNGKVLFTLFHVPELTTGETYGYEIHFTEAFETDEDIELAIYAYHKETGERIIAYSPKKIKPESTLGFVAKLNTFIFEVKYPLTGLWRYEVILDNEIYGDAILDIKE</sequence>
<dbReference type="RefSeq" id="WP_305993656.1">
    <property type="nucleotide sequence ID" value="NZ_JAVAMP010000013.1"/>
</dbReference>
<organism evidence="1 2">
    <name type="scientific">Chengkuizengella axinellae</name>
    <dbReference type="NCBI Taxonomy" id="3064388"/>
    <lineage>
        <taxon>Bacteria</taxon>
        <taxon>Bacillati</taxon>
        <taxon>Bacillota</taxon>
        <taxon>Bacilli</taxon>
        <taxon>Bacillales</taxon>
        <taxon>Paenibacillaceae</taxon>
        <taxon>Chengkuizengella</taxon>
    </lineage>
</organism>
<evidence type="ECO:0000313" key="2">
    <source>
        <dbReference type="Proteomes" id="UP001231941"/>
    </source>
</evidence>
<protein>
    <recommendedName>
        <fullName evidence="3">YtkA-like domain-containing protein</fullName>
    </recommendedName>
</protein>
<dbReference type="PROSITE" id="PS51257">
    <property type="entry name" value="PROKAR_LIPOPROTEIN"/>
    <property type="match status" value="1"/>
</dbReference>
<accession>A0ABT9J409</accession>
<dbReference type="Proteomes" id="UP001231941">
    <property type="component" value="Unassembled WGS sequence"/>
</dbReference>
<comment type="caution">
    <text evidence="1">The sequence shown here is derived from an EMBL/GenBank/DDBJ whole genome shotgun (WGS) entry which is preliminary data.</text>
</comment>
<name>A0ABT9J409_9BACL</name>
<evidence type="ECO:0008006" key="3">
    <source>
        <dbReference type="Google" id="ProtNLM"/>
    </source>
</evidence>
<dbReference type="EMBL" id="JAVAMP010000013">
    <property type="protein sequence ID" value="MDP5276352.1"/>
    <property type="molecule type" value="Genomic_DNA"/>
</dbReference>